<dbReference type="HOGENOM" id="CLU_2397656_0_0_5"/>
<name>Q2IUK6_RHOP2</name>
<accession>Q2IUK6</accession>
<dbReference type="Proteomes" id="UP000008809">
    <property type="component" value="Chromosome"/>
</dbReference>
<dbReference type="KEGG" id="rpb:RPB_3408"/>
<organism evidence="2 3">
    <name type="scientific">Rhodopseudomonas palustris (strain HaA2)</name>
    <dbReference type="NCBI Taxonomy" id="316058"/>
    <lineage>
        <taxon>Bacteria</taxon>
        <taxon>Pseudomonadati</taxon>
        <taxon>Pseudomonadota</taxon>
        <taxon>Alphaproteobacteria</taxon>
        <taxon>Hyphomicrobiales</taxon>
        <taxon>Nitrobacteraceae</taxon>
        <taxon>Rhodopseudomonas</taxon>
    </lineage>
</organism>
<dbReference type="OrthoDB" id="8139140at2"/>
<dbReference type="EMBL" id="CP000250">
    <property type="protein sequence ID" value="ABD08104.1"/>
    <property type="molecule type" value="Genomic_DNA"/>
</dbReference>
<protein>
    <submittedName>
        <fullName evidence="2">Uncharacterized protein</fullName>
    </submittedName>
</protein>
<dbReference type="AlphaFoldDB" id="Q2IUK6"/>
<gene>
    <name evidence="2" type="ordered locus">RPB_3408</name>
</gene>
<sequence>MKRNDPDSPLPPLCRGARVRMSPLGRERHPKYGDREGLIVGQGSPSSWRIKFDDRKTIQAIHQDYLERVPRSTSSAQSAEAMTERHCDASSNP</sequence>
<feature type="region of interest" description="Disordered" evidence="1">
    <location>
        <begin position="69"/>
        <end position="93"/>
    </location>
</feature>
<evidence type="ECO:0000313" key="3">
    <source>
        <dbReference type="Proteomes" id="UP000008809"/>
    </source>
</evidence>
<keyword evidence="3" id="KW-1185">Reference proteome</keyword>
<evidence type="ECO:0000313" key="2">
    <source>
        <dbReference type="EMBL" id="ABD08104.1"/>
    </source>
</evidence>
<feature type="compositionally biased region" description="Basic and acidic residues" evidence="1">
    <location>
        <begin position="25"/>
        <end position="37"/>
    </location>
</feature>
<feature type="compositionally biased region" description="Polar residues" evidence="1">
    <location>
        <begin position="71"/>
        <end position="80"/>
    </location>
</feature>
<reference evidence="2 3" key="1">
    <citation type="submission" date="2006-01" db="EMBL/GenBank/DDBJ databases">
        <title>Complete sequence of Rhodopseudomonas palustris HaA2.</title>
        <authorList>
            <consortium name="US DOE Joint Genome Institute"/>
            <person name="Copeland A."/>
            <person name="Lucas S."/>
            <person name="Lapidus A."/>
            <person name="Barry K."/>
            <person name="Detter J.C."/>
            <person name="Glavina T."/>
            <person name="Hammon N."/>
            <person name="Israni S."/>
            <person name="Pitluck S."/>
            <person name="Chain P."/>
            <person name="Malfatti S."/>
            <person name="Shin M."/>
            <person name="Vergez L."/>
            <person name="Schmutz J."/>
            <person name="Larimer F."/>
            <person name="Land M."/>
            <person name="Hauser L."/>
            <person name="Pelletier D.A."/>
            <person name="Kyrpides N."/>
            <person name="Anderson I."/>
            <person name="Oda Y."/>
            <person name="Harwood C.S."/>
            <person name="Richardson P."/>
        </authorList>
    </citation>
    <scope>NUCLEOTIDE SEQUENCE [LARGE SCALE GENOMIC DNA]</scope>
    <source>
        <strain evidence="2 3">HaA2</strain>
    </source>
</reference>
<feature type="compositionally biased region" description="Basic and acidic residues" evidence="1">
    <location>
        <begin position="82"/>
        <end position="93"/>
    </location>
</feature>
<evidence type="ECO:0000256" key="1">
    <source>
        <dbReference type="SAM" id="MobiDB-lite"/>
    </source>
</evidence>
<feature type="region of interest" description="Disordered" evidence="1">
    <location>
        <begin position="1"/>
        <end position="40"/>
    </location>
</feature>
<proteinExistence type="predicted"/>
<dbReference type="STRING" id="316058.RPB_3408"/>